<reference evidence="1" key="1">
    <citation type="submission" date="2020-11" db="EMBL/GenBank/DDBJ databases">
        <authorList>
            <consortium name="DOE Joint Genome Institute"/>
            <person name="Ahrendt S."/>
            <person name="Riley R."/>
            <person name="Andreopoulos W."/>
            <person name="Labutti K."/>
            <person name="Pangilinan J."/>
            <person name="Ruiz-Duenas F.J."/>
            <person name="Barrasa J.M."/>
            <person name="Sanchez-Garcia M."/>
            <person name="Camarero S."/>
            <person name="Miyauchi S."/>
            <person name="Serrano A."/>
            <person name="Linde D."/>
            <person name="Babiker R."/>
            <person name="Drula E."/>
            <person name="Ayuso-Fernandez I."/>
            <person name="Pacheco R."/>
            <person name="Padilla G."/>
            <person name="Ferreira P."/>
            <person name="Barriuso J."/>
            <person name="Kellner H."/>
            <person name="Castanera R."/>
            <person name="Alfaro M."/>
            <person name="Ramirez L."/>
            <person name="Pisabarro A.G."/>
            <person name="Kuo A."/>
            <person name="Tritt A."/>
            <person name="Lipzen A."/>
            <person name="He G."/>
            <person name="Yan M."/>
            <person name="Ng V."/>
            <person name="Cullen D."/>
            <person name="Martin F."/>
            <person name="Rosso M.-N."/>
            <person name="Henrissat B."/>
            <person name="Hibbett D."/>
            <person name="Martinez A.T."/>
            <person name="Grigoriev I.V."/>
        </authorList>
    </citation>
    <scope>NUCLEOTIDE SEQUENCE</scope>
    <source>
        <strain evidence="1">CIRM-BRFM 674</strain>
    </source>
</reference>
<sequence>MAERMRPLKAGWQRPRRRATVPSDKILPFVHRHWSGFGDGCTDEMGLAGSARAAPAREPAWFNWVACAPRVPNGGALLVAHEVLNANISPVSLAFYILHARTRIRKVHNWNILEVSCLRESWDSRTSARSELSLTNVHSGVLSHLLQTSFWRHIAFNAQRRMHRQFDFARRTYGVPHGHTLTWMGGHGFGFPGSHLQWTRLEQFRDTLTDRGRFHPLRLARRRKASSLTSIRGAPPP</sequence>
<dbReference type="Proteomes" id="UP000807469">
    <property type="component" value="Unassembled WGS sequence"/>
</dbReference>
<gene>
    <name evidence="1" type="ORF">BDN70DRAFT_897283</name>
</gene>
<accession>A0A9P5YVJ2</accession>
<comment type="caution">
    <text evidence="1">The sequence shown here is derived from an EMBL/GenBank/DDBJ whole genome shotgun (WGS) entry which is preliminary data.</text>
</comment>
<evidence type="ECO:0000313" key="2">
    <source>
        <dbReference type="Proteomes" id="UP000807469"/>
    </source>
</evidence>
<proteinExistence type="predicted"/>
<dbReference type="AlphaFoldDB" id="A0A9P5YVJ2"/>
<evidence type="ECO:0000313" key="1">
    <source>
        <dbReference type="EMBL" id="KAF9476522.1"/>
    </source>
</evidence>
<organism evidence="1 2">
    <name type="scientific">Pholiota conissans</name>
    <dbReference type="NCBI Taxonomy" id="109636"/>
    <lineage>
        <taxon>Eukaryota</taxon>
        <taxon>Fungi</taxon>
        <taxon>Dikarya</taxon>
        <taxon>Basidiomycota</taxon>
        <taxon>Agaricomycotina</taxon>
        <taxon>Agaricomycetes</taxon>
        <taxon>Agaricomycetidae</taxon>
        <taxon>Agaricales</taxon>
        <taxon>Agaricineae</taxon>
        <taxon>Strophariaceae</taxon>
        <taxon>Pholiota</taxon>
    </lineage>
</organism>
<dbReference type="EMBL" id="MU155291">
    <property type="protein sequence ID" value="KAF9476522.1"/>
    <property type="molecule type" value="Genomic_DNA"/>
</dbReference>
<keyword evidence="2" id="KW-1185">Reference proteome</keyword>
<name>A0A9P5YVJ2_9AGAR</name>
<protein>
    <submittedName>
        <fullName evidence="1">Uncharacterized protein</fullName>
    </submittedName>
</protein>